<dbReference type="PANTHER" id="PTHR22946">
    <property type="entry name" value="DIENELACTONE HYDROLASE DOMAIN-CONTAINING PROTEIN-RELATED"/>
    <property type="match status" value="1"/>
</dbReference>
<comment type="caution">
    <text evidence="5">The sequence shown here is derived from an EMBL/GenBank/DDBJ whole genome shotgun (WGS) entry which is preliminary data.</text>
</comment>
<keyword evidence="2 5" id="KW-0378">Hydrolase</keyword>
<dbReference type="Pfam" id="PF12146">
    <property type="entry name" value="Hydrolase_4"/>
    <property type="match status" value="1"/>
</dbReference>
<evidence type="ECO:0000313" key="6">
    <source>
        <dbReference type="Proteomes" id="UP000436181"/>
    </source>
</evidence>
<dbReference type="PANTHER" id="PTHR22946:SF9">
    <property type="entry name" value="POLYKETIDE TRANSFERASE AF380"/>
    <property type="match status" value="1"/>
</dbReference>
<dbReference type="InterPro" id="IPR029058">
    <property type="entry name" value="AB_hydrolase_fold"/>
</dbReference>
<dbReference type="GO" id="GO:0016787">
    <property type="term" value="F:hydrolase activity"/>
    <property type="evidence" value="ECO:0007669"/>
    <property type="project" value="UniProtKB-KW"/>
</dbReference>
<name>A0ABQ6VGJ0_9CORY</name>
<dbReference type="InterPro" id="IPR022742">
    <property type="entry name" value="Hydrolase_4"/>
</dbReference>
<feature type="domain" description="Serine aminopeptidase S33" evidence="4">
    <location>
        <begin position="80"/>
        <end position="201"/>
    </location>
</feature>
<comment type="similarity">
    <text evidence="1">Belongs to the AB hydrolase superfamily.</text>
</comment>
<organism evidence="5 6">
    <name type="scientific">Corynebacterium zhongnanshanii</name>
    <dbReference type="NCBI Taxonomy" id="2768834"/>
    <lineage>
        <taxon>Bacteria</taxon>
        <taxon>Bacillati</taxon>
        <taxon>Actinomycetota</taxon>
        <taxon>Actinomycetes</taxon>
        <taxon>Mycobacteriales</taxon>
        <taxon>Corynebacteriaceae</taxon>
        <taxon>Corynebacterium</taxon>
    </lineage>
</organism>
<evidence type="ECO:0000313" key="5">
    <source>
        <dbReference type="EMBL" id="KAB3523552.1"/>
    </source>
</evidence>
<evidence type="ECO:0000256" key="3">
    <source>
        <dbReference type="SAM" id="MobiDB-lite"/>
    </source>
</evidence>
<feature type="region of interest" description="Disordered" evidence="3">
    <location>
        <begin position="1"/>
        <end position="26"/>
    </location>
</feature>
<dbReference type="Gene3D" id="3.40.50.1820">
    <property type="entry name" value="alpha/beta hydrolase"/>
    <property type="match status" value="1"/>
</dbReference>
<sequence length="310" mass="32549">MSFSSGDAFSNPVSDPVAGSSAGSATGAVPDAVAPRRLAPARSVTVSITARDGRNIAGTLDFPAHIGSVAKLPHANLPTAVVVHCFTCNRRAVGTSKISKTLARLGFLSLRIDMEGLGDSDGRMEDSTLTRQIDDVCRAAEWLDEHSSTREDNPGRILVGHSLGGAAVLRAAPRVANVRAVATVGAPFNPSHVTSTMPKLEQRLREDRSIHAVEIPGRGVKLGRPLLDDLSTFDAAADAAQPSAQGIATLFIHPPSDDLVPYEHAEKLYAAAGQPKSLISIPEADHLLKKPGSGQRVGELIALWAQAYLG</sequence>
<proteinExistence type="inferred from homology"/>
<evidence type="ECO:0000259" key="4">
    <source>
        <dbReference type="Pfam" id="PF12146"/>
    </source>
</evidence>
<keyword evidence="6" id="KW-1185">Reference proteome</keyword>
<accession>A0ABQ6VGJ0</accession>
<dbReference type="RefSeq" id="WP_151844205.1">
    <property type="nucleotide sequence ID" value="NZ_WBZJ01000001.1"/>
</dbReference>
<protein>
    <submittedName>
        <fullName evidence="5">Alpha/beta hydrolase</fullName>
    </submittedName>
</protein>
<evidence type="ECO:0000256" key="2">
    <source>
        <dbReference type="ARBA" id="ARBA00022801"/>
    </source>
</evidence>
<reference evidence="5 6" key="1">
    <citation type="submission" date="2019-10" db="EMBL/GenBank/DDBJ databases">
        <title>Corynebacterium sp novel species isolated from the respiratory tract of Marmot.</title>
        <authorList>
            <person name="Zhang G."/>
        </authorList>
    </citation>
    <scope>NUCLEOTIDE SEQUENCE [LARGE SCALE GENOMIC DNA]</scope>
    <source>
        <strain evidence="5 6">336</strain>
    </source>
</reference>
<dbReference type="SUPFAM" id="SSF53474">
    <property type="entry name" value="alpha/beta-Hydrolases"/>
    <property type="match status" value="1"/>
</dbReference>
<dbReference type="EMBL" id="WBZJ01000001">
    <property type="protein sequence ID" value="KAB3523552.1"/>
    <property type="molecule type" value="Genomic_DNA"/>
</dbReference>
<dbReference type="Proteomes" id="UP000436181">
    <property type="component" value="Unassembled WGS sequence"/>
</dbReference>
<feature type="compositionally biased region" description="Polar residues" evidence="3">
    <location>
        <begin position="1"/>
        <end position="13"/>
    </location>
</feature>
<gene>
    <name evidence="5" type="ORF">F8377_05460</name>
</gene>
<evidence type="ECO:0000256" key="1">
    <source>
        <dbReference type="ARBA" id="ARBA00008645"/>
    </source>
</evidence>
<dbReference type="InterPro" id="IPR050261">
    <property type="entry name" value="FrsA_esterase"/>
</dbReference>